<evidence type="ECO:0000313" key="6">
    <source>
        <dbReference type="Proteomes" id="UP000663832"/>
    </source>
</evidence>
<proteinExistence type="predicted"/>
<name>A0A815KQ60_9BILA</name>
<evidence type="ECO:0000313" key="5">
    <source>
        <dbReference type="EMBL" id="CAF1612004.1"/>
    </source>
</evidence>
<keyword evidence="2" id="KW-1133">Transmembrane helix</keyword>
<evidence type="ECO:0000313" key="7">
    <source>
        <dbReference type="Proteomes" id="UP000663877"/>
    </source>
</evidence>
<protein>
    <recommendedName>
        <fullName evidence="8">Fibronectin type-III domain-containing protein</fullName>
    </recommendedName>
</protein>
<evidence type="ECO:0000256" key="3">
    <source>
        <dbReference type="SAM" id="SignalP"/>
    </source>
</evidence>
<evidence type="ECO:0000256" key="1">
    <source>
        <dbReference type="SAM" id="MobiDB-lite"/>
    </source>
</evidence>
<dbReference type="AlphaFoldDB" id="A0A815KQ60"/>
<evidence type="ECO:0008006" key="8">
    <source>
        <dbReference type="Google" id="ProtNLM"/>
    </source>
</evidence>
<dbReference type="Proteomes" id="UP000663877">
    <property type="component" value="Unassembled WGS sequence"/>
</dbReference>
<evidence type="ECO:0000313" key="4">
    <source>
        <dbReference type="EMBL" id="CAF1394033.1"/>
    </source>
</evidence>
<feature type="transmembrane region" description="Helical" evidence="2">
    <location>
        <begin position="536"/>
        <end position="564"/>
    </location>
</feature>
<sequence length="781" mass="85204">MINLLLLLFDFCVVITGRHFNGGTIRWEPINPSINSSVVPISIIQTYSWTYPLISCATGVPISTSGRSSSNANLTCVTDCSTDGGYSTKPVNILTDCQTASSSLGMMTSQRSVNINLTANAHFYLAYVGSAWVSLNDPAASGLEWSIVCSIDLRMRPDGIINTPPVASVVSPQYAIVNQTTQITIPVSDVNTGDDVRCRWSTYTPGYRRRKRSDEDDYIYENYKPQIYKKPLENKELTHVRKKRLTFDPCYSCSSTCNFGCRCSCAGCVGITCTGICYPWTGCSTGTTTLETPGTIKPTLSYPNRQPIDECGGICYPSSLPNGTSLSGCTISFTGLVPNTWYGVAVQVEDFINNSSNISMSSVPVQFLIYVLPQPTCGLAPIIFPADLCLDVQVGVVTNFDIYAETLCNPNISNIDSIVVTSVIVGMNVSDVITSPVNASISYFTFTWQPQMNQLGSQQLCIVVYTNEQISSQPYCIIFNVVSSVVTCTITTTSTTTTTSETTTTGITTSTSSTTTTTTTTTVTTMAEVSGQSVNWPLIVGLSVLAALLALCCMCCCLYCLLWGPAARRRRRRKNEEKLQRHIITQRVTPITSFRNHHFIKMLETEQIQNKNFNYTALNNRNSVGRISLSDIPVNSRTFTITPINSGKRMNLSASSNEQDTPMKVINKNETKPRTSVISVAGNESVKLTGKKDKLHRMSHDKPKTPLVTRINQVGIIKSSRQKTGTTQSSSIGNTTAINSGNSLFNIQPITNRLASASLTRDRNRSAGKGVIVTKVPRNSS</sequence>
<keyword evidence="2" id="KW-0472">Membrane</keyword>
<keyword evidence="2" id="KW-0812">Transmembrane</keyword>
<evidence type="ECO:0000256" key="2">
    <source>
        <dbReference type="SAM" id="Phobius"/>
    </source>
</evidence>
<reference evidence="4" key="1">
    <citation type="submission" date="2021-02" db="EMBL/GenBank/DDBJ databases">
        <authorList>
            <person name="Nowell W R."/>
        </authorList>
    </citation>
    <scope>NUCLEOTIDE SEQUENCE</scope>
</reference>
<feature type="region of interest" description="Disordered" evidence="1">
    <location>
        <begin position="761"/>
        <end position="781"/>
    </location>
</feature>
<dbReference type="EMBL" id="CAJNOM010001542">
    <property type="protein sequence ID" value="CAF1612004.1"/>
    <property type="molecule type" value="Genomic_DNA"/>
</dbReference>
<feature type="chain" id="PRO_5036411861" description="Fibronectin type-III domain-containing protein" evidence="3">
    <location>
        <begin position="18"/>
        <end position="781"/>
    </location>
</feature>
<organism evidence="4 7">
    <name type="scientific">Adineta steineri</name>
    <dbReference type="NCBI Taxonomy" id="433720"/>
    <lineage>
        <taxon>Eukaryota</taxon>
        <taxon>Metazoa</taxon>
        <taxon>Spiralia</taxon>
        <taxon>Gnathifera</taxon>
        <taxon>Rotifera</taxon>
        <taxon>Eurotatoria</taxon>
        <taxon>Bdelloidea</taxon>
        <taxon>Adinetida</taxon>
        <taxon>Adinetidae</taxon>
        <taxon>Adineta</taxon>
    </lineage>
</organism>
<keyword evidence="6" id="KW-1185">Reference proteome</keyword>
<dbReference type="Proteomes" id="UP000663832">
    <property type="component" value="Unassembled WGS sequence"/>
</dbReference>
<accession>A0A815KQ60</accession>
<gene>
    <name evidence="4" type="ORF">BJG266_LOCUS37279</name>
    <name evidence="5" type="ORF">QVE165_LOCUS54198</name>
</gene>
<dbReference type="EMBL" id="CAJNOI010001212">
    <property type="protein sequence ID" value="CAF1394033.1"/>
    <property type="molecule type" value="Genomic_DNA"/>
</dbReference>
<dbReference type="OrthoDB" id="10035052at2759"/>
<feature type="signal peptide" evidence="3">
    <location>
        <begin position="1"/>
        <end position="17"/>
    </location>
</feature>
<comment type="caution">
    <text evidence="4">The sequence shown here is derived from an EMBL/GenBank/DDBJ whole genome shotgun (WGS) entry which is preliminary data.</text>
</comment>
<keyword evidence="3" id="KW-0732">Signal</keyword>